<dbReference type="Proteomes" id="UP000228934">
    <property type="component" value="Unassembled WGS sequence"/>
</dbReference>
<reference evidence="2" key="1">
    <citation type="journal article" date="2017" name="Nat. Commun.">
        <title>The North American bullfrog draft genome provides insight into hormonal regulation of long noncoding RNA.</title>
        <authorList>
            <person name="Hammond S.A."/>
            <person name="Warren R.L."/>
            <person name="Vandervalk B.P."/>
            <person name="Kucuk E."/>
            <person name="Khan H."/>
            <person name="Gibb E.A."/>
            <person name="Pandoh P."/>
            <person name="Kirk H."/>
            <person name="Zhao Y."/>
            <person name="Jones M."/>
            <person name="Mungall A.J."/>
            <person name="Coope R."/>
            <person name="Pleasance S."/>
            <person name="Moore R.A."/>
            <person name="Holt R.A."/>
            <person name="Round J.M."/>
            <person name="Ohora S."/>
            <person name="Walle B.V."/>
            <person name="Veldhoen N."/>
            <person name="Helbing C.C."/>
            <person name="Birol I."/>
        </authorList>
    </citation>
    <scope>NUCLEOTIDE SEQUENCE [LARGE SCALE GENOMIC DNA]</scope>
</reference>
<protein>
    <submittedName>
        <fullName evidence="1">Uncharacterized protein</fullName>
    </submittedName>
</protein>
<organism evidence="1 2">
    <name type="scientific">Aquarana catesbeiana</name>
    <name type="common">American bullfrog</name>
    <name type="synonym">Rana catesbeiana</name>
    <dbReference type="NCBI Taxonomy" id="8400"/>
    <lineage>
        <taxon>Eukaryota</taxon>
        <taxon>Metazoa</taxon>
        <taxon>Chordata</taxon>
        <taxon>Craniata</taxon>
        <taxon>Vertebrata</taxon>
        <taxon>Euteleostomi</taxon>
        <taxon>Amphibia</taxon>
        <taxon>Batrachia</taxon>
        <taxon>Anura</taxon>
        <taxon>Neobatrachia</taxon>
        <taxon>Ranoidea</taxon>
        <taxon>Ranidae</taxon>
        <taxon>Aquarana</taxon>
    </lineage>
</organism>
<dbReference type="EMBL" id="KV934886">
    <property type="protein sequence ID" value="PIO29718.1"/>
    <property type="molecule type" value="Genomic_DNA"/>
</dbReference>
<proteinExistence type="predicted"/>
<name>A0A2G9RPB6_AQUCT</name>
<sequence length="57" mass="6537">MCMRIQYKSLQAAVVCPLLTLTIYLQVPVVRKHHPGSCQFPLRHNRRDGKLHRGATP</sequence>
<evidence type="ECO:0000313" key="2">
    <source>
        <dbReference type="Proteomes" id="UP000228934"/>
    </source>
</evidence>
<dbReference type="OrthoDB" id="10043757at2759"/>
<keyword evidence="2" id="KW-1185">Reference proteome</keyword>
<accession>A0A2G9RPB6</accession>
<evidence type="ECO:0000313" key="1">
    <source>
        <dbReference type="EMBL" id="PIO29718.1"/>
    </source>
</evidence>
<gene>
    <name evidence="1" type="ORF">AB205_0023250</name>
</gene>
<dbReference type="AlphaFoldDB" id="A0A2G9RPB6"/>